<reference evidence="2" key="1">
    <citation type="submission" date="2017-02" db="UniProtKB">
        <authorList>
            <consortium name="WormBaseParasite"/>
        </authorList>
    </citation>
    <scope>IDENTIFICATION</scope>
</reference>
<dbReference type="AlphaFoldDB" id="A0A0M3JBS1"/>
<dbReference type="GO" id="GO:0030864">
    <property type="term" value="C:cortical actin cytoskeleton"/>
    <property type="evidence" value="ECO:0007669"/>
    <property type="project" value="TreeGrafter"/>
</dbReference>
<sequence>LFAGSNIESPSPCAVNNTQKRQILITGHENGCVKLWCSSSMSLKYLLTVDTAKEFEGYSARDDEVMQDSDGNGYESRGTSLDEDGVESEDDELNTSHEWPPFRKVGVYDPFCDDARLAVQKIHFDPNTGRLVVGGRAGHALVYDLEDEPKVIFVVL</sequence>
<dbReference type="SUPFAM" id="SSF50978">
    <property type="entry name" value="WD40 repeat-like"/>
    <property type="match status" value="1"/>
</dbReference>
<evidence type="ECO:0000256" key="1">
    <source>
        <dbReference type="SAM" id="MobiDB-lite"/>
    </source>
</evidence>
<dbReference type="GO" id="GO:0032878">
    <property type="term" value="P:regulation of establishment or maintenance of cell polarity"/>
    <property type="evidence" value="ECO:0007669"/>
    <property type="project" value="TreeGrafter"/>
</dbReference>
<dbReference type="GO" id="GO:0030866">
    <property type="term" value="P:cortical actin cytoskeleton organization"/>
    <property type="evidence" value="ECO:0007669"/>
    <property type="project" value="TreeGrafter"/>
</dbReference>
<dbReference type="GO" id="GO:0051294">
    <property type="term" value="P:establishment of spindle orientation"/>
    <property type="evidence" value="ECO:0007669"/>
    <property type="project" value="TreeGrafter"/>
</dbReference>
<evidence type="ECO:0000313" key="2">
    <source>
        <dbReference type="WBParaSite" id="ASIM_0000504801-mRNA-1"/>
    </source>
</evidence>
<organism evidence="2">
    <name type="scientific">Anisakis simplex</name>
    <name type="common">Herring worm</name>
    <dbReference type="NCBI Taxonomy" id="6269"/>
    <lineage>
        <taxon>Eukaryota</taxon>
        <taxon>Metazoa</taxon>
        <taxon>Ecdysozoa</taxon>
        <taxon>Nematoda</taxon>
        <taxon>Chromadorea</taxon>
        <taxon>Rhabditida</taxon>
        <taxon>Spirurina</taxon>
        <taxon>Ascaridomorpha</taxon>
        <taxon>Ascaridoidea</taxon>
        <taxon>Anisakidae</taxon>
        <taxon>Anisakis</taxon>
        <taxon>Anisakis simplex complex</taxon>
    </lineage>
</organism>
<dbReference type="GO" id="GO:0019905">
    <property type="term" value="F:syntaxin binding"/>
    <property type="evidence" value="ECO:0007669"/>
    <property type="project" value="TreeGrafter"/>
</dbReference>
<feature type="compositionally biased region" description="Acidic residues" evidence="1">
    <location>
        <begin position="81"/>
        <end position="93"/>
    </location>
</feature>
<dbReference type="PANTHER" id="PTHR10241:SF29">
    <property type="entry name" value="LETHAL(2) GIANT LARVAE PROTEIN"/>
    <property type="match status" value="1"/>
</dbReference>
<protein>
    <submittedName>
        <fullName evidence="2">Lethal(2) giant larvae protein (inferred by orthology to a D. melanogaster protein)</fullName>
    </submittedName>
</protein>
<proteinExistence type="predicted"/>
<dbReference type="WBParaSite" id="ASIM_0000504801-mRNA-1">
    <property type="protein sequence ID" value="ASIM_0000504801-mRNA-1"/>
    <property type="gene ID" value="ASIM_0000504801"/>
</dbReference>
<dbReference type="GO" id="GO:0005886">
    <property type="term" value="C:plasma membrane"/>
    <property type="evidence" value="ECO:0007669"/>
    <property type="project" value="TreeGrafter"/>
</dbReference>
<dbReference type="GO" id="GO:0045159">
    <property type="term" value="F:myosin II binding"/>
    <property type="evidence" value="ECO:0007669"/>
    <property type="project" value="TreeGrafter"/>
</dbReference>
<name>A0A0M3JBS1_ANISI</name>
<dbReference type="InterPro" id="IPR036322">
    <property type="entry name" value="WD40_repeat_dom_sf"/>
</dbReference>
<dbReference type="GO" id="GO:0005096">
    <property type="term" value="F:GTPase activator activity"/>
    <property type="evidence" value="ECO:0007669"/>
    <property type="project" value="TreeGrafter"/>
</dbReference>
<dbReference type="PANTHER" id="PTHR10241">
    <property type="entry name" value="LETHAL 2 GIANT LARVAE PROTEIN"/>
    <property type="match status" value="1"/>
</dbReference>
<accession>A0A0M3JBS1</accession>
<feature type="region of interest" description="Disordered" evidence="1">
    <location>
        <begin position="58"/>
        <end position="98"/>
    </location>
</feature>
<dbReference type="GO" id="GO:0006893">
    <property type="term" value="P:Golgi to plasma membrane transport"/>
    <property type="evidence" value="ECO:0007669"/>
    <property type="project" value="TreeGrafter"/>
</dbReference>
<dbReference type="GO" id="GO:0008593">
    <property type="term" value="P:regulation of Notch signaling pathway"/>
    <property type="evidence" value="ECO:0007669"/>
    <property type="project" value="TreeGrafter"/>
</dbReference>